<feature type="transmembrane region" description="Helical" evidence="18">
    <location>
        <begin position="231"/>
        <end position="257"/>
    </location>
</feature>
<feature type="compositionally biased region" description="Basic residues" evidence="17">
    <location>
        <begin position="431"/>
        <end position="446"/>
    </location>
</feature>
<dbReference type="GO" id="GO:0032977">
    <property type="term" value="F:membrane insertase activity"/>
    <property type="evidence" value="ECO:0007669"/>
    <property type="project" value="InterPro"/>
</dbReference>
<evidence type="ECO:0000256" key="16">
    <source>
        <dbReference type="RuleBase" id="RU003945"/>
    </source>
</evidence>
<dbReference type="InterPro" id="IPR028055">
    <property type="entry name" value="YidC/Oxa/ALB_C"/>
</dbReference>
<evidence type="ECO:0000256" key="6">
    <source>
        <dbReference type="ARBA" id="ARBA00022692"/>
    </source>
</evidence>
<evidence type="ECO:0000256" key="10">
    <source>
        <dbReference type="ARBA" id="ARBA00023186"/>
    </source>
</evidence>
<evidence type="ECO:0000256" key="5">
    <source>
        <dbReference type="ARBA" id="ARBA00022475"/>
    </source>
</evidence>
<dbReference type="GO" id="GO:0015031">
    <property type="term" value="P:protein transport"/>
    <property type="evidence" value="ECO:0007669"/>
    <property type="project" value="UniProtKB-KW"/>
</dbReference>
<evidence type="ECO:0000256" key="7">
    <source>
        <dbReference type="ARBA" id="ARBA00022927"/>
    </source>
</evidence>
<dbReference type="InterPro" id="IPR001708">
    <property type="entry name" value="YidC/ALB3/OXA1/COX18"/>
</dbReference>
<dbReference type="eggNOG" id="COG0706">
    <property type="taxonomic scope" value="Bacteria"/>
</dbReference>
<reference evidence="20 21" key="1">
    <citation type="submission" date="2013-03" db="EMBL/GenBank/DDBJ databases">
        <title>Reference genome for the Human Microbiome Project.</title>
        <authorList>
            <person name="Aqrawi P."/>
            <person name="Ayvaz T."/>
            <person name="Bess C."/>
            <person name="Blankenburg K."/>
            <person name="Coyle M."/>
            <person name="Deng J."/>
            <person name="Forbes L."/>
            <person name="Fowler G."/>
            <person name="Francisco L."/>
            <person name="Fu Q."/>
            <person name="Gibbs R."/>
            <person name="Gross S."/>
            <person name="Gubbala S."/>
            <person name="Hale W."/>
            <person name="Hemphill L."/>
            <person name="Highlander S."/>
            <person name="Hirani K."/>
            <person name="Jackson L."/>
            <person name="Jakkamsetti A."/>
            <person name="Javaid M."/>
            <person name="Jayaseelan J.C."/>
            <person name="Jiang H."/>
            <person name="Joshi V."/>
            <person name="Korchina V."/>
            <person name="Kovar C."/>
            <person name="Lara F."/>
            <person name="Lee S."/>
            <person name="Liu Y."/>
            <person name="Mata R."/>
            <person name="Mathew T."/>
            <person name="Munidasa M."/>
            <person name="Muzny D."/>
            <person name="Nazareth L."/>
            <person name="Ngo R."/>
            <person name="Nguyen L."/>
            <person name="Nguyen N."/>
            <person name="Okwuonu G."/>
            <person name="Ongeri F."/>
            <person name="Palculict T."/>
            <person name="Patil S."/>
            <person name="Petrosino J."/>
            <person name="Pham C."/>
            <person name="Pham P."/>
            <person name="Pu L.-L."/>
            <person name="Qin X."/>
            <person name="Qu J."/>
            <person name="Reid J."/>
            <person name="Ross M."/>
            <person name="Ruth R."/>
            <person name="Saada N."/>
            <person name="San Lucas F."/>
            <person name="Santibanez J."/>
            <person name="Shang Y."/>
            <person name="Simmons D."/>
            <person name="Song X.-Z."/>
            <person name="Tang L.-Y."/>
            <person name="Thornton R."/>
            <person name="Warren J."/>
            <person name="Weissenberger G."/>
            <person name="Wilczek-Boney K."/>
            <person name="Worley K."/>
            <person name="Youmans B."/>
            <person name="Zhang J."/>
            <person name="Zhang L."/>
            <person name="Zhao Z."/>
            <person name="Zhou C."/>
            <person name="Zhu D."/>
            <person name="Zhu Y."/>
        </authorList>
    </citation>
    <scope>NUCLEOTIDE SEQUENCE [LARGE SCALE GENOMIC DNA]</scope>
    <source>
        <strain evidence="20 21">F0333</strain>
    </source>
</reference>
<dbReference type="CDD" id="cd20070">
    <property type="entry name" value="5TM_YidC_Alb3"/>
    <property type="match status" value="1"/>
</dbReference>
<dbReference type="InterPro" id="IPR047196">
    <property type="entry name" value="YidC_ALB_C"/>
</dbReference>
<dbReference type="AlphaFoldDB" id="N6X3Q9"/>
<dbReference type="RefSeq" id="WP_005962747.1">
    <property type="nucleotide sequence ID" value="NZ_CP040505.1"/>
</dbReference>
<evidence type="ECO:0000256" key="1">
    <source>
        <dbReference type="ARBA" id="ARBA00004651"/>
    </source>
</evidence>
<dbReference type="EMBL" id="AQHZ01000015">
    <property type="protein sequence ID" value="ENO18336.1"/>
    <property type="molecule type" value="Genomic_DNA"/>
</dbReference>
<dbReference type="GO" id="GO:0005886">
    <property type="term" value="C:plasma membrane"/>
    <property type="evidence" value="ECO:0007669"/>
    <property type="project" value="UniProtKB-SubCell"/>
</dbReference>
<dbReference type="Proteomes" id="UP000013015">
    <property type="component" value="Unassembled WGS sequence"/>
</dbReference>
<keyword evidence="4" id="KW-0813">Transport</keyword>
<evidence type="ECO:0000256" key="8">
    <source>
        <dbReference type="ARBA" id="ARBA00022989"/>
    </source>
</evidence>
<dbReference type="PANTHER" id="PTHR12428:SF65">
    <property type="entry name" value="CYTOCHROME C OXIDASE ASSEMBLY PROTEIN COX18, MITOCHONDRIAL"/>
    <property type="match status" value="1"/>
</dbReference>
<gene>
    <name evidence="20" type="ORF">HMPREF9004_0905</name>
</gene>
<feature type="transmembrane region" description="Helical" evidence="18">
    <location>
        <begin position="35"/>
        <end position="57"/>
    </location>
</feature>
<evidence type="ECO:0000256" key="18">
    <source>
        <dbReference type="SAM" id="Phobius"/>
    </source>
</evidence>
<keyword evidence="21" id="KW-1185">Reference proteome</keyword>
<evidence type="ECO:0000313" key="21">
    <source>
        <dbReference type="Proteomes" id="UP000013015"/>
    </source>
</evidence>
<dbReference type="HOGENOM" id="CLU_036138_3_1_11"/>
<keyword evidence="5" id="KW-1003">Cell membrane</keyword>
<sequence length="446" mass="50410">MFDKILHPFAVAVAWVWVKIHDFLVLLGFSSGSGVAWVISIVLLTIIVRILILPLFLKQIKSSRAMQAIQPEVKLLQEKYKGKTDQASRVKQSEETQALYKKYGVSPFASCLPLLVQLPILFAMYRAIYAVKDLAAGTYTYAGIEADRLGPITQELASSINGSTVFGVPLSHTITSGDGIAAIIVFVILIGAMMVLQFFSMRISMVRNMPPMDSNNPMMQSQKSMLYVMPLMYLFSGGFFQMGVIIYMVTAALWAIAQTYWTIKVMPTPGSSAYEELLKHRHDKYLEWAKPFFASYDEARSALPSAADDAQVLELNEKTFTEAAAQAKKLKVATDFPESMSPGEKVSILRNLASQEWTTLPDEVWMRTLRVAAEKAEERRNQQVKREQNKRLSREERQTKAQRQRAEEARKDSASDNPAGLSAEEIERRRQERRKARRKQNKKKGH</sequence>
<evidence type="ECO:0000259" key="19">
    <source>
        <dbReference type="Pfam" id="PF02096"/>
    </source>
</evidence>
<protein>
    <recommendedName>
        <fullName evidence="3">Membrane protein insertase YidC</fullName>
    </recommendedName>
    <alternativeName>
        <fullName evidence="15">Foldase YidC</fullName>
    </alternativeName>
    <alternativeName>
        <fullName evidence="14">Membrane integrase YidC</fullName>
    </alternativeName>
    <alternativeName>
        <fullName evidence="13">Membrane protein YidC</fullName>
    </alternativeName>
</protein>
<dbReference type="GO" id="GO:0051205">
    <property type="term" value="P:protein insertion into membrane"/>
    <property type="evidence" value="ECO:0007669"/>
    <property type="project" value="TreeGrafter"/>
</dbReference>
<dbReference type="OrthoDB" id="9780552at2"/>
<keyword evidence="7" id="KW-0653">Protein transport</keyword>
<comment type="function">
    <text evidence="11">Required for the insertion and/or proper folding and/or complex formation of integral membrane proteins into the membrane. Involved in integration of membrane proteins that insert both dependently and independently of the Sec translocase complex, as well as at least some lipoproteins. Aids folding of multispanning membrane proteins.</text>
</comment>
<evidence type="ECO:0000256" key="15">
    <source>
        <dbReference type="ARBA" id="ARBA00033342"/>
    </source>
</evidence>
<evidence type="ECO:0000256" key="13">
    <source>
        <dbReference type="ARBA" id="ARBA00031538"/>
    </source>
</evidence>
<keyword evidence="6 16" id="KW-0812">Transmembrane</keyword>
<evidence type="ECO:0000256" key="12">
    <source>
        <dbReference type="ARBA" id="ARBA00026028"/>
    </source>
</evidence>
<feature type="transmembrane region" description="Helical" evidence="18">
    <location>
        <begin position="108"/>
        <end position="128"/>
    </location>
</feature>
<accession>N6X3Q9</accession>
<organism evidence="20 21">
    <name type="scientific">Schaalia cardiffensis F0333</name>
    <dbReference type="NCBI Taxonomy" id="888050"/>
    <lineage>
        <taxon>Bacteria</taxon>
        <taxon>Bacillati</taxon>
        <taxon>Actinomycetota</taxon>
        <taxon>Actinomycetes</taxon>
        <taxon>Actinomycetales</taxon>
        <taxon>Actinomycetaceae</taxon>
        <taxon>Schaalia</taxon>
    </lineage>
</organism>
<feature type="transmembrane region" description="Helical" evidence="18">
    <location>
        <begin position="179"/>
        <end position="199"/>
    </location>
</feature>
<comment type="similarity">
    <text evidence="2">Belongs to the OXA1/ALB3/YidC family. Type 1 subfamily.</text>
</comment>
<keyword evidence="10" id="KW-0143">Chaperone</keyword>
<evidence type="ECO:0000313" key="20">
    <source>
        <dbReference type="EMBL" id="ENO18336.1"/>
    </source>
</evidence>
<feature type="compositionally biased region" description="Basic and acidic residues" evidence="17">
    <location>
        <begin position="375"/>
        <end position="414"/>
    </location>
</feature>
<comment type="caution">
    <text evidence="20">The sequence shown here is derived from an EMBL/GenBank/DDBJ whole genome shotgun (WGS) entry which is preliminary data.</text>
</comment>
<evidence type="ECO:0000256" key="3">
    <source>
        <dbReference type="ARBA" id="ARBA00015325"/>
    </source>
</evidence>
<dbReference type="PATRIC" id="fig|888050.3.peg.855"/>
<dbReference type="NCBIfam" id="TIGR03592">
    <property type="entry name" value="yidC_oxa1_cterm"/>
    <property type="match status" value="1"/>
</dbReference>
<feature type="region of interest" description="Disordered" evidence="17">
    <location>
        <begin position="375"/>
        <end position="446"/>
    </location>
</feature>
<evidence type="ECO:0000256" key="2">
    <source>
        <dbReference type="ARBA" id="ARBA00010527"/>
    </source>
</evidence>
<keyword evidence="8 18" id="KW-1133">Transmembrane helix</keyword>
<dbReference type="Pfam" id="PF02096">
    <property type="entry name" value="60KD_IMP"/>
    <property type="match status" value="1"/>
</dbReference>
<evidence type="ECO:0000256" key="14">
    <source>
        <dbReference type="ARBA" id="ARBA00033245"/>
    </source>
</evidence>
<dbReference type="STRING" id="888050.HMPREF9004_0905"/>
<comment type="subunit">
    <text evidence="12">Interacts with the Sec translocase complex via SecD. Specifically interacts with transmembrane segments of nascent integral membrane proteins during membrane integration.</text>
</comment>
<dbReference type="PANTHER" id="PTHR12428">
    <property type="entry name" value="OXA1"/>
    <property type="match status" value="1"/>
</dbReference>
<name>N6X3Q9_9ACTO</name>
<comment type="subcellular location">
    <subcellularLocation>
        <location evidence="1">Cell membrane</location>
        <topology evidence="1">Multi-pass membrane protein</topology>
    </subcellularLocation>
    <subcellularLocation>
        <location evidence="16">Membrane</location>
        <topology evidence="16">Multi-pass membrane protein</topology>
    </subcellularLocation>
</comment>
<proteinExistence type="inferred from homology"/>
<feature type="domain" description="Membrane insertase YidC/Oxa/ALB C-terminal" evidence="19">
    <location>
        <begin position="37"/>
        <end position="263"/>
    </location>
</feature>
<evidence type="ECO:0000256" key="9">
    <source>
        <dbReference type="ARBA" id="ARBA00023136"/>
    </source>
</evidence>
<evidence type="ECO:0000256" key="17">
    <source>
        <dbReference type="SAM" id="MobiDB-lite"/>
    </source>
</evidence>
<keyword evidence="9 18" id="KW-0472">Membrane</keyword>
<evidence type="ECO:0000256" key="11">
    <source>
        <dbReference type="ARBA" id="ARBA00025034"/>
    </source>
</evidence>
<evidence type="ECO:0000256" key="4">
    <source>
        <dbReference type="ARBA" id="ARBA00022448"/>
    </source>
</evidence>